<evidence type="ECO:0000313" key="5">
    <source>
        <dbReference type="EMBL" id="CCV66266.1"/>
    </source>
</evidence>
<keyword evidence="4" id="KW-0175">Coiled coil</keyword>
<dbReference type="RefSeq" id="WP_030005126.1">
    <property type="nucleotide sequence ID" value="NC_022549.1"/>
</dbReference>
<dbReference type="AlphaFoldDB" id="U4KPJ2"/>
<dbReference type="Proteomes" id="UP000032737">
    <property type="component" value="Chromosome"/>
</dbReference>
<dbReference type="Pfam" id="PF02074">
    <property type="entry name" value="Peptidase_M32"/>
    <property type="match status" value="1"/>
</dbReference>
<feature type="binding site" evidence="2">
    <location>
        <position position="267"/>
    </location>
    <ligand>
        <name>Zn(2+)</name>
        <dbReference type="ChEBI" id="CHEBI:29105"/>
        <note>catalytic</note>
    </ligand>
</feature>
<keyword evidence="1" id="KW-0645">Protease</keyword>
<dbReference type="GO" id="GO:0046872">
    <property type="term" value="F:metal ion binding"/>
    <property type="evidence" value="ECO:0007669"/>
    <property type="project" value="UniProtKB-KW"/>
</dbReference>
<dbReference type="PRINTS" id="PR00998">
    <property type="entry name" value="CRBOXYPTASET"/>
</dbReference>
<evidence type="ECO:0000313" key="6">
    <source>
        <dbReference type="Proteomes" id="UP000032737"/>
    </source>
</evidence>
<dbReference type="PROSITE" id="PS52034">
    <property type="entry name" value="PEPTIDASE_M32"/>
    <property type="match status" value="1"/>
</dbReference>
<dbReference type="PANTHER" id="PTHR34217">
    <property type="entry name" value="METAL-DEPENDENT CARBOXYPEPTIDASE"/>
    <property type="match status" value="1"/>
</dbReference>
<dbReference type="OrthoDB" id="9772308at2"/>
<reference evidence="5 6" key="1">
    <citation type="journal article" date="2013" name="J. Mol. Microbiol. Biotechnol.">
        <title>Analysis of the Complete Genomes of Acholeplasma brassicae , A. palmae and A. laidlawii and Their Comparison to the Obligate Parasites from ' Candidatus Phytoplasma'.</title>
        <authorList>
            <person name="Kube M."/>
            <person name="Siewert C."/>
            <person name="Migdoll A.M."/>
            <person name="Duduk B."/>
            <person name="Holz S."/>
            <person name="Rabus R."/>
            <person name="Seemuller E."/>
            <person name="Mitrovic J."/>
            <person name="Muller I."/>
            <person name="Buttner C."/>
            <person name="Reinhardt R."/>
        </authorList>
    </citation>
    <scope>NUCLEOTIDE SEQUENCE [LARGE SCALE GENOMIC DNA]</scope>
    <source>
        <strain evidence="6">0502</strain>
    </source>
</reference>
<keyword evidence="2" id="KW-0862">Zinc</keyword>
<comment type="cofactor">
    <cofactor evidence="2">
        <name>Zn(2+)</name>
        <dbReference type="ChEBI" id="CHEBI:29105"/>
    </cofactor>
    <text evidence="2">Binds 1 zinc ion per subunit.</text>
</comment>
<protein>
    <recommendedName>
        <fullName evidence="1">Metal-dependent carboxypeptidase</fullName>
        <ecNumber evidence="1">3.4.17.19</ecNumber>
    </recommendedName>
</protein>
<keyword evidence="1" id="KW-0482">Metalloprotease</keyword>
<dbReference type="PANTHER" id="PTHR34217:SF1">
    <property type="entry name" value="CARBOXYPEPTIDASE 1"/>
    <property type="match status" value="1"/>
</dbReference>
<evidence type="ECO:0000256" key="3">
    <source>
        <dbReference type="PIRSR" id="PIRSR006615-2"/>
    </source>
</evidence>
<dbReference type="STRING" id="61635.BN85312450"/>
<keyword evidence="1 2" id="KW-0479">Metal-binding</keyword>
<feature type="binding site" evidence="2">
    <location>
        <position position="293"/>
    </location>
    <ligand>
        <name>Zn(2+)</name>
        <dbReference type="ChEBI" id="CHEBI:29105"/>
        <note>catalytic</note>
    </ligand>
</feature>
<feature type="coiled-coil region" evidence="4">
    <location>
        <begin position="47"/>
        <end position="95"/>
    </location>
</feature>
<sequence length="498" mass="58405">MNYLDIYQTYRKKIKAYDYALWLISWDQETEAPERSNDYASNQLEVLASAQYDLEMAEERLEAINHLYDQINDLNDEIKIEIKKVKKSIDRLLKIPKESYIDYQVLLSKSSKVWAEAKHNNDFESFLPTLEKIVEFNRLVVKLYETDTLKGYDVLLDMYEDEMGIKEYDQFFDTLKENLVPFVLEKTKKKPKFNRALTRNKFSIEGQRAFSKYLLDVFSYDLKKGVLKESVHPFTSGVSSTDTRITTAYHEDNLISSIFSTIHEMGHAIYEQQVNESYDETLLNGGTSMGIHESQSRLYENMIGRSYEFWAQHYPKLQEIFKKELKKVTLDEFYAYVNGVSRGLIRIEADELTYSLHVMIRYEIEKQLFNGKLKVKDLPKTWNKLYRKYLGVTPKTDTEGVLQDIHWAGGSFGYFPTYALGTAYAAQIYHAMNQDIDIAKAISSNQIHLINEWSKEKIHQFGGLKTPKEIMLIATKEPFDPHYYVNYLIEKYKVILKD</sequence>
<dbReference type="PIRSF" id="PIRSF006615">
    <property type="entry name" value="Zn_crbxpep_Taq"/>
    <property type="match status" value="1"/>
</dbReference>
<comment type="similarity">
    <text evidence="1">Belongs to the peptidase M32 family.</text>
</comment>
<comment type="function">
    <text evidence="1">Broad specificity carboxypetidase that releases amino acids sequentially from the C-terminus, including neutral, aromatic, polar and basic residues.</text>
</comment>
<dbReference type="HOGENOM" id="CLU_032916_1_1_14"/>
<gene>
    <name evidence="5" type="ORF">BN85312450</name>
</gene>
<feature type="active site" description="Proton donor/acceptor" evidence="3">
    <location>
        <position position="264"/>
    </location>
</feature>
<dbReference type="CDD" id="cd06460">
    <property type="entry name" value="M32_Taq"/>
    <property type="match status" value="1"/>
</dbReference>
<proteinExistence type="inferred from homology"/>
<feature type="binding site" evidence="2">
    <location>
        <position position="263"/>
    </location>
    <ligand>
        <name>Zn(2+)</name>
        <dbReference type="ChEBI" id="CHEBI:29105"/>
        <note>catalytic</note>
    </ligand>
</feature>
<dbReference type="EC" id="3.4.17.19" evidence="1"/>
<organism evidence="5 6">
    <name type="scientific">Acholeplasma brassicae</name>
    <dbReference type="NCBI Taxonomy" id="61635"/>
    <lineage>
        <taxon>Bacteria</taxon>
        <taxon>Bacillati</taxon>
        <taxon>Mycoplasmatota</taxon>
        <taxon>Mollicutes</taxon>
        <taxon>Acholeplasmatales</taxon>
        <taxon>Acholeplasmataceae</taxon>
        <taxon>Acholeplasma</taxon>
    </lineage>
</organism>
<keyword evidence="1 5" id="KW-0121">Carboxypeptidase</keyword>
<evidence type="ECO:0000256" key="1">
    <source>
        <dbReference type="PIRNR" id="PIRNR006615"/>
    </source>
</evidence>
<keyword evidence="6" id="KW-1185">Reference proteome</keyword>
<dbReference type="InterPro" id="IPR001333">
    <property type="entry name" value="Peptidase_M32_Taq"/>
</dbReference>
<evidence type="ECO:0000256" key="4">
    <source>
        <dbReference type="SAM" id="Coils"/>
    </source>
</evidence>
<dbReference type="KEGG" id="abra:BN85312450"/>
<keyword evidence="1" id="KW-0378">Hydrolase</keyword>
<dbReference type="SUPFAM" id="SSF55486">
    <property type="entry name" value="Metalloproteases ('zincins'), catalytic domain"/>
    <property type="match status" value="1"/>
</dbReference>
<accession>U4KPJ2</accession>
<name>U4KPJ2_9MOLU</name>
<comment type="catalytic activity">
    <reaction evidence="1">
        <text>Release of a C-terminal amino acid with broad specificity, except for -Pro.</text>
        <dbReference type="EC" id="3.4.17.19"/>
    </reaction>
</comment>
<evidence type="ECO:0000256" key="2">
    <source>
        <dbReference type="PIRSR" id="PIRSR006615-1"/>
    </source>
</evidence>
<dbReference type="Gene3D" id="1.10.1370.30">
    <property type="match status" value="1"/>
</dbReference>
<dbReference type="GO" id="GO:0006508">
    <property type="term" value="P:proteolysis"/>
    <property type="evidence" value="ECO:0007669"/>
    <property type="project" value="UniProtKB-UniRule"/>
</dbReference>
<dbReference type="EMBL" id="FO681348">
    <property type="protein sequence ID" value="CCV66266.1"/>
    <property type="molecule type" value="Genomic_DNA"/>
</dbReference>
<dbReference type="GO" id="GO:0004181">
    <property type="term" value="F:metallocarboxypeptidase activity"/>
    <property type="evidence" value="ECO:0007669"/>
    <property type="project" value="UniProtKB-UniRule"/>
</dbReference>